<dbReference type="SUPFAM" id="SSF55248">
    <property type="entry name" value="PCD-like"/>
    <property type="match status" value="1"/>
</dbReference>
<dbReference type="EMBL" id="JAAXOX010000012">
    <property type="protein sequence ID" value="NKY24121.1"/>
    <property type="molecule type" value="Genomic_DNA"/>
</dbReference>
<dbReference type="PANTHER" id="PTHR12599">
    <property type="entry name" value="PTERIN-4-ALPHA-CARBINOLAMINE DEHYDRATASE"/>
    <property type="match status" value="1"/>
</dbReference>
<protein>
    <recommendedName>
        <fullName evidence="4">Putative pterin-4-alpha-carbinolamine dehydratase</fullName>
        <ecNumber evidence="3">4.2.1.96</ecNumber>
    </recommendedName>
</protein>
<proteinExistence type="inferred from homology"/>
<reference evidence="7 8" key="1">
    <citation type="submission" date="2020-04" db="EMBL/GenBank/DDBJ databases">
        <title>MicrobeNet Type strains.</title>
        <authorList>
            <person name="Nicholson A.C."/>
        </authorList>
    </citation>
    <scope>NUCLEOTIDE SEQUENCE [LARGE SCALE GENOMIC DNA]</scope>
    <source>
        <strain evidence="7 8">ATCC BAA-788</strain>
    </source>
</reference>
<evidence type="ECO:0000313" key="8">
    <source>
        <dbReference type="Proteomes" id="UP000581206"/>
    </source>
</evidence>
<dbReference type="InterPro" id="IPR029068">
    <property type="entry name" value="Glyas_Bleomycin-R_OHBP_Dase"/>
</dbReference>
<gene>
    <name evidence="7" type="ORF">HGA03_15735</name>
</gene>
<evidence type="ECO:0000256" key="4">
    <source>
        <dbReference type="ARBA" id="ARBA00021735"/>
    </source>
</evidence>
<evidence type="ECO:0000256" key="1">
    <source>
        <dbReference type="ARBA" id="ARBA00001554"/>
    </source>
</evidence>
<dbReference type="Gene3D" id="3.10.180.10">
    <property type="entry name" value="2,3-Dihydroxybiphenyl 1,2-Dioxygenase, domain 1"/>
    <property type="match status" value="1"/>
</dbReference>
<dbReference type="Proteomes" id="UP000581206">
    <property type="component" value="Unassembled WGS sequence"/>
</dbReference>
<dbReference type="InterPro" id="IPR001533">
    <property type="entry name" value="Pterin_deHydtase"/>
</dbReference>
<keyword evidence="8" id="KW-1185">Reference proteome</keyword>
<dbReference type="GO" id="GO:0006729">
    <property type="term" value="P:tetrahydrobiopterin biosynthetic process"/>
    <property type="evidence" value="ECO:0007669"/>
    <property type="project" value="InterPro"/>
</dbReference>
<dbReference type="InterPro" id="IPR041581">
    <property type="entry name" value="Glyoxalase_6"/>
</dbReference>
<dbReference type="Pfam" id="PF01329">
    <property type="entry name" value="Pterin_4a"/>
    <property type="match status" value="1"/>
</dbReference>
<sequence>MTERIDSATATRHADQRHWRVLLRRLVAAFRPADYATGASFAAEVAALAEAHQHHPDLTLAWGRVRIELTSHDAGGLTVRDLRLAAAITDLADRMGIPGAPETLSVQEVAIDALDIPAVRPFWRAVLGYVDDGDDALTDPHGAGPAYWFQQMDEPRPQRNRIHLDVTVPHDQAEARIAAALAAGGILLSDLRAPAFWVLADPEGNEACICTWQARD</sequence>
<dbReference type="Pfam" id="PF18029">
    <property type="entry name" value="Glyoxalase_6"/>
    <property type="match status" value="1"/>
</dbReference>
<keyword evidence="5" id="KW-0456">Lyase</keyword>
<dbReference type="RefSeq" id="WP_168631253.1">
    <property type="nucleotide sequence ID" value="NZ_BONL01000008.1"/>
</dbReference>
<comment type="similarity">
    <text evidence="2">Belongs to the pterin-4-alpha-carbinolamine dehydratase family.</text>
</comment>
<evidence type="ECO:0000256" key="3">
    <source>
        <dbReference type="ARBA" id="ARBA00013252"/>
    </source>
</evidence>
<dbReference type="PANTHER" id="PTHR12599:SF0">
    <property type="entry name" value="PTERIN-4-ALPHA-CARBINOLAMINE DEHYDRATASE"/>
    <property type="match status" value="1"/>
</dbReference>
<name>A0A7X6KXQ7_9CELL</name>
<evidence type="ECO:0000313" key="7">
    <source>
        <dbReference type="EMBL" id="NKY24121.1"/>
    </source>
</evidence>
<evidence type="ECO:0000256" key="5">
    <source>
        <dbReference type="ARBA" id="ARBA00023239"/>
    </source>
</evidence>
<evidence type="ECO:0000256" key="2">
    <source>
        <dbReference type="ARBA" id="ARBA00006472"/>
    </source>
</evidence>
<comment type="catalytic activity">
    <reaction evidence="1">
        <text>(4aS,6R)-4a-hydroxy-L-erythro-5,6,7,8-tetrahydrobiopterin = (6R)-L-erythro-6,7-dihydrobiopterin + H2O</text>
        <dbReference type="Rhea" id="RHEA:11920"/>
        <dbReference type="ChEBI" id="CHEBI:15377"/>
        <dbReference type="ChEBI" id="CHEBI:15642"/>
        <dbReference type="ChEBI" id="CHEBI:43120"/>
        <dbReference type="EC" id="4.2.1.96"/>
    </reaction>
</comment>
<dbReference type="InterPro" id="IPR036428">
    <property type="entry name" value="PCD_sf"/>
</dbReference>
<organism evidence="7 8">
    <name type="scientific">Cellulomonas denverensis</name>
    <dbReference type="NCBI Taxonomy" id="264297"/>
    <lineage>
        <taxon>Bacteria</taxon>
        <taxon>Bacillati</taxon>
        <taxon>Actinomycetota</taxon>
        <taxon>Actinomycetes</taxon>
        <taxon>Micrococcales</taxon>
        <taxon>Cellulomonadaceae</taxon>
        <taxon>Cellulomonas</taxon>
    </lineage>
</organism>
<dbReference type="EC" id="4.2.1.96" evidence="3"/>
<accession>A0A7X6KXQ7</accession>
<evidence type="ECO:0000259" key="6">
    <source>
        <dbReference type="Pfam" id="PF18029"/>
    </source>
</evidence>
<feature type="domain" description="Glyoxalase-like" evidence="6">
    <location>
        <begin position="109"/>
        <end position="210"/>
    </location>
</feature>
<comment type="caution">
    <text evidence="7">The sequence shown here is derived from an EMBL/GenBank/DDBJ whole genome shotgun (WGS) entry which is preliminary data.</text>
</comment>
<dbReference type="GO" id="GO:0008124">
    <property type="term" value="F:4-alpha-hydroxytetrahydrobiopterin dehydratase activity"/>
    <property type="evidence" value="ECO:0007669"/>
    <property type="project" value="UniProtKB-EC"/>
</dbReference>
<dbReference type="CDD" id="cd00488">
    <property type="entry name" value="PCD_DCoH"/>
    <property type="match status" value="1"/>
</dbReference>
<dbReference type="SUPFAM" id="SSF54593">
    <property type="entry name" value="Glyoxalase/Bleomycin resistance protein/Dihydroxybiphenyl dioxygenase"/>
    <property type="match status" value="1"/>
</dbReference>
<dbReference type="Gene3D" id="3.30.1360.20">
    <property type="entry name" value="Transcriptional coactivator/pterin dehydratase"/>
    <property type="match status" value="1"/>
</dbReference>
<dbReference type="AlphaFoldDB" id="A0A7X6KXQ7"/>